<dbReference type="AlphaFoldDB" id="E6MQ47"/>
<dbReference type="RefSeq" id="WP_007134875.1">
    <property type="nucleotide sequence ID" value="NZ_GL629647.1"/>
</dbReference>
<dbReference type="PANTHER" id="PTHR32060">
    <property type="entry name" value="TAIL-SPECIFIC PROTEASE"/>
    <property type="match status" value="1"/>
</dbReference>
<evidence type="ECO:0000313" key="8">
    <source>
        <dbReference type="Proteomes" id="UP000003874"/>
    </source>
</evidence>
<evidence type="ECO:0000256" key="1">
    <source>
        <dbReference type="ARBA" id="ARBA00009179"/>
    </source>
</evidence>
<dbReference type="InterPro" id="IPR005151">
    <property type="entry name" value="Tail-specific_protease"/>
</dbReference>
<comment type="similarity">
    <text evidence="1 5">Belongs to the peptidase S41A family.</text>
</comment>
<dbReference type="NCBIfam" id="TIGR00225">
    <property type="entry name" value="prc"/>
    <property type="match status" value="1"/>
</dbReference>
<dbReference type="Pfam" id="PF13180">
    <property type="entry name" value="PDZ_2"/>
    <property type="match status" value="1"/>
</dbReference>
<evidence type="ECO:0000256" key="4">
    <source>
        <dbReference type="ARBA" id="ARBA00022825"/>
    </source>
</evidence>
<evidence type="ECO:0000256" key="3">
    <source>
        <dbReference type="ARBA" id="ARBA00022801"/>
    </source>
</evidence>
<dbReference type="SMART" id="SM00228">
    <property type="entry name" value="PDZ"/>
    <property type="match status" value="1"/>
</dbReference>
<dbReference type="GO" id="GO:0008236">
    <property type="term" value="F:serine-type peptidase activity"/>
    <property type="evidence" value="ECO:0007669"/>
    <property type="project" value="UniProtKB-KW"/>
</dbReference>
<dbReference type="GO" id="GO:0004175">
    <property type="term" value="F:endopeptidase activity"/>
    <property type="evidence" value="ECO:0007669"/>
    <property type="project" value="TreeGrafter"/>
</dbReference>
<dbReference type="PROSITE" id="PS50106">
    <property type="entry name" value="PDZ"/>
    <property type="match status" value="1"/>
</dbReference>
<keyword evidence="4 5" id="KW-0720">Serine protease</keyword>
<dbReference type="OrthoDB" id="9812068at2"/>
<keyword evidence="3 5" id="KW-0378">Hydrolase</keyword>
<gene>
    <name evidence="7" type="primary">ctpA</name>
    <name evidence="7" type="ORF">HMPREF9420_1615</name>
</gene>
<dbReference type="STRING" id="888832.HMPREF9420_1615"/>
<dbReference type="EMBL" id="AEQO01000136">
    <property type="protein sequence ID" value="EFV04251.1"/>
    <property type="molecule type" value="Genomic_DNA"/>
</dbReference>
<dbReference type="Gene3D" id="3.30.750.44">
    <property type="match status" value="1"/>
</dbReference>
<evidence type="ECO:0000313" key="7">
    <source>
        <dbReference type="EMBL" id="EFV04251.1"/>
    </source>
</evidence>
<dbReference type="GO" id="GO:0007165">
    <property type="term" value="P:signal transduction"/>
    <property type="evidence" value="ECO:0007669"/>
    <property type="project" value="TreeGrafter"/>
</dbReference>
<evidence type="ECO:0000259" key="6">
    <source>
        <dbReference type="PROSITE" id="PS50106"/>
    </source>
</evidence>
<dbReference type="GO" id="GO:0030288">
    <property type="term" value="C:outer membrane-bounded periplasmic space"/>
    <property type="evidence" value="ECO:0007669"/>
    <property type="project" value="TreeGrafter"/>
</dbReference>
<dbReference type="Pfam" id="PF22694">
    <property type="entry name" value="CtpB_N-like"/>
    <property type="match status" value="1"/>
</dbReference>
<evidence type="ECO:0000256" key="5">
    <source>
        <dbReference type="RuleBase" id="RU004404"/>
    </source>
</evidence>
<dbReference type="Gene3D" id="2.30.42.10">
    <property type="match status" value="1"/>
</dbReference>
<dbReference type="InterPro" id="IPR001478">
    <property type="entry name" value="PDZ"/>
</dbReference>
<dbReference type="GO" id="GO:0006508">
    <property type="term" value="P:proteolysis"/>
    <property type="evidence" value="ECO:0007669"/>
    <property type="project" value="UniProtKB-KW"/>
</dbReference>
<dbReference type="HOGENOM" id="CLU_017295_2_1_10"/>
<dbReference type="SUPFAM" id="SSF52096">
    <property type="entry name" value="ClpP/crotonase"/>
    <property type="match status" value="1"/>
</dbReference>
<dbReference type="Gene3D" id="3.90.226.10">
    <property type="entry name" value="2-enoyl-CoA Hydratase, Chain A, domain 1"/>
    <property type="match status" value="1"/>
</dbReference>
<feature type="domain" description="PDZ" evidence="6">
    <location>
        <begin position="93"/>
        <end position="165"/>
    </location>
</feature>
<dbReference type="Pfam" id="PF03572">
    <property type="entry name" value="Peptidase_S41"/>
    <property type="match status" value="1"/>
</dbReference>
<dbReference type="InterPro" id="IPR004447">
    <property type="entry name" value="Peptidase_S41A"/>
</dbReference>
<dbReference type="SUPFAM" id="SSF50156">
    <property type="entry name" value="PDZ domain-like"/>
    <property type="match status" value="1"/>
</dbReference>
<dbReference type="EC" id="3.4.21.-" evidence="7"/>
<accession>E6MQ47</accession>
<organism evidence="7 8">
    <name type="scientific">Segatella salivae DSM 15606</name>
    <dbReference type="NCBI Taxonomy" id="888832"/>
    <lineage>
        <taxon>Bacteria</taxon>
        <taxon>Pseudomonadati</taxon>
        <taxon>Bacteroidota</taxon>
        <taxon>Bacteroidia</taxon>
        <taxon>Bacteroidales</taxon>
        <taxon>Prevotellaceae</taxon>
        <taxon>Segatella</taxon>
    </lineage>
</organism>
<dbReference type="CDD" id="cd07560">
    <property type="entry name" value="Peptidase_S41_CPP"/>
    <property type="match status" value="1"/>
</dbReference>
<dbReference type="eggNOG" id="COG0793">
    <property type="taxonomic scope" value="Bacteria"/>
</dbReference>
<proteinExistence type="inferred from homology"/>
<name>E6MQ47_9BACT</name>
<protein>
    <submittedName>
        <fullName evidence="7">Peptidase, S41 family</fullName>
        <ecNumber evidence="7">3.4.21.-</ecNumber>
    </submittedName>
</protein>
<dbReference type="SMART" id="SM00245">
    <property type="entry name" value="TSPc"/>
    <property type="match status" value="1"/>
</dbReference>
<keyword evidence="2 5" id="KW-0645">Protease</keyword>
<sequence length="538" mass="60483">MKKELYKTDRTHAFLYGMTWVILFLLLSFPQAIKAQQLNFGYNSPMRKMVLAEMAITNLYVDSVDEKKLAEDGIRGMIEQLDPHSSYSTAKETKEMNEPLQGSFEGIGVQFNMVKDTLLVIQPVVNGPSERVGILAGDRIVSVNDTAIAGVKMSKEDIMKRLRGAKGSKVRLGVVRRGIAGILKFTVVRDKIPVKTLDAAYMIRPHVGYIRIGSFGVTTYNEFMKAVETLKASGMKDLILDLQENGGGYLMAAVQIANEFLHNSDLIVYTQGRKVPRQDYCADGSGRLLDGKVFVLINEYTASAAEIVTGAIQDQDRGTVVGRRSFGKGLVQRPIDLPDGSMIRLTIAHYFTPSGRCIQKPYKKGDAIDYAMDIEKRFEHGELYSADSIHFADSLKYYTLRKHRVVYGGGGIMPDVFVPLDTTQYTKFLRQMAARSYIINANLKYIDVNRKQLKKQFATFNDFNARFEVPQSLIDDVVQAAEKDKIKPKDLQELQATLPQLRRQLKALIARDLWDMSEYFQVINETNPIVVKAVGLLK</sequence>
<dbReference type="InterPro" id="IPR029045">
    <property type="entry name" value="ClpP/crotonase-like_dom_sf"/>
</dbReference>
<reference evidence="7 8" key="1">
    <citation type="submission" date="2010-12" db="EMBL/GenBank/DDBJ databases">
        <authorList>
            <person name="Muzny D."/>
            <person name="Qin X."/>
            <person name="Deng J."/>
            <person name="Jiang H."/>
            <person name="Liu Y."/>
            <person name="Qu J."/>
            <person name="Song X.-Z."/>
            <person name="Zhang L."/>
            <person name="Thornton R."/>
            <person name="Coyle M."/>
            <person name="Francisco L."/>
            <person name="Jackson L."/>
            <person name="Javaid M."/>
            <person name="Korchina V."/>
            <person name="Kovar C."/>
            <person name="Mata R."/>
            <person name="Mathew T."/>
            <person name="Ngo R."/>
            <person name="Nguyen L."/>
            <person name="Nguyen N."/>
            <person name="Okwuonu G."/>
            <person name="Ongeri F."/>
            <person name="Pham C."/>
            <person name="Simmons D."/>
            <person name="Wilczek-Boney K."/>
            <person name="Hale W."/>
            <person name="Jakkamsetti A."/>
            <person name="Pham P."/>
            <person name="Ruth R."/>
            <person name="San Lucas F."/>
            <person name="Warren J."/>
            <person name="Zhang J."/>
            <person name="Zhao Z."/>
            <person name="Zhou C."/>
            <person name="Zhu D."/>
            <person name="Lee S."/>
            <person name="Bess C."/>
            <person name="Blankenburg K."/>
            <person name="Forbes L."/>
            <person name="Fu Q."/>
            <person name="Gubbala S."/>
            <person name="Hirani K."/>
            <person name="Jayaseelan J.C."/>
            <person name="Lara F."/>
            <person name="Munidasa M."/>
            <person name="Palculict T."/>
            <person name="Patil S."/>
            <person name="Pu L.-L."/>
            <person name="Saada N."/>
            <person name="Tang L."/>
            <person name="Weissenberger G."/>
            <person name="Zhu Y."/>
            <person name="Hemphill L."/>
            <person name="Shang Y."/>
            <person name="Youmans B."/>
            <person name="Ayvaz T."/>
            <person name="Ross M."/>
            <person name="Santibanez J."/>
            <person name="Aqrawi P."/>
            <person name="Gross S."/>
            <person name="Joshi V."/>
            <person name="Fowler G."/>
            <person name="Nazareth L."/>
            <person name="Reid J."/>
            <person name="Worley K."/>
            <person name="Petrosino J."/>
            <person name="Highlander S."/>
            <person name="Gibbs R."/>
        </authorList>
    </citation>
    <scope>NUCLEOTIDE SEQUENCE [LARGE SCALE GENOMIC DNA]</scope>
    <source>
        <strain evidence="7 8">DSM 15606</strain>
    </source>
</reference>
<dbReference type="InterPro" id="IPR036034">
    <property type="entry name" value="PDZ_sf"/>
</dbReference>
<comment type="caution">
    <text evidence="7">The sequence shown here is derived from an EMBL/GenBank/DDBJ whole genome shotgun (WGS) entry which is preliminary data.</text>
</comment>
<dbReference type="CDD" id="cd06782">
    <property type="entry name" value="cpPDZ_CPP-like"/>
    <property type="match status" value="1"/>
</dbReference>
<evidence type="ECO:0000256" key="2">
    <source>
        <dbReference type="ARBA" id="ARBA00022670"/>
    </source>
</evidence>
<dbReference type="Proteomes" id="UP000003874">
    <property type="component" value="Unassembled WGS sequence"/>
</dbReference>
<keyword evidence="8" id="KW-1185">Reference proteome</keyword>
<dbReference type="PANTHER" id="PTHR32060:SF30">
    <property type="entry name" value="CARBOXY-TERMINAL PROCESSING PROTEASE CTPA"/>
    <property type="match status" value="1"/>
</dbReference>
<dbReference type="InterPro" id="IPR055210">
    <property type="entry name" value="CtpA/B_N"/>
</dbReference>